<dbReference type="STRING" id="402384.HM131_13430"/>
<evidence type="ECO:0000313" key="9">
    <source>
        <dbReference type="EMBL" id="ARI77788.1"/>
    </source>
</evidence>
<dbReference type="GO" id="GO:0016413">
    <property type="term" value="F:O-acetyltransferase activity"/>
    <property type="evidence" value="ECO:0007669"/>
    <property type="project" value="TreeGrafter"/>
</dbReference>
<feature type="transmembrane region" description="Helical" evidence="7">
    <location>
        <begin position="87"/>
        <end position="107"/>
    </location>
</feature>
<keyword evidence="4 7" id="KW-0812">Transmembrane</keyword>
<keyword evidence="9" id="KW-0012">Acyltransferase</keyword>
<name>A0A1W5ZWW5_9BACI</name>
<dbReference type="OrthoDB" id="65129at2"/>
<feature type="domain" description="Acyltransferase 3" evidence="8">
    <location>
        <begin position="8"/>
        <end position="334"/>
    </location>
</feature>
<dbReference type="EMBL" id="CP020772">
    <property type="protein sequence ID" value="ARI77788.1"/>
    <property type="molecule type" value="Genomic_DNA"/>
</dbReference>
<keyword evidence="5 7" id="KW-1133">Transmembrane helix</keyword>
<evidence type="ECO:0000256" key="7">
    <source>
        <dbReference type="SAM" id="Phobius"/>
    </source>
</evidence>
<comment type="subcellular location">
    <subcellularLocation>
        <location evidence="1">Cell membrane</location>
        <topology evidence="1">Multi-pass membrane protein</topology>
    </subcellularLocation>
</comment>
<dbReference type="Proteomes" id="UP000192527">
    <property type="component" value="Chromosome"/>
</dbReference>
<dbReference type="InterPro" id="IPR002656">
    <property type="entry name" value="Acyl_transf_3_dom"/>
</dbReference>
<feature type="transmembrane region" description="Helical" evidence="7">
    <location>
        <begin position="247"/>
        <end position="266"/>
    </location>
</feature>
<organism evidence="9 10">
    <name type="scientific">Halobacillus mangrovi</name>
    <dbReference type="NCBI Taxonomy" id="402384"/>
    <lineage>
        <taxon>Bacteria</taxon>
        <taxon>Bacillati</taxon>
        <taxon>Bacillota</taxon>
        <taxon>Bacilli</taxon>
        <taxon>Bacillales</taxon>
        <taxon>Bacillaceae</taxon>
        <taxon>Halobacillus</taxon>
    </lineage>
</organism>
<dbReference type="Pfam" id="PF01757">
    <property type="entry name" value="Acyl_transf_3"/>
    <property type="match status" value="1"/>
</dbReference>
<feature type="transmembrane region" description="Helical" evidence="7">
    <location>
        <begin position="182"/>
        <end position="205"/>
    </location>
</feature>
<feature type="transmembrane region" description="Helical" evidence="7">
    <location>
        <begin position="217"/>
        <end position="235"/>
    </location>
</feature>
<keyword evidence="9" id="KW-0808">Transferase</keyword>
<evidence type="ECO:0000256" key="3">
    <source>
        <dbReference type="ARBA" id="ARBA00022475"/>
    </source>
</evidence>
<proteinExistence type="inferred from homology"/>
<accession>A0A1W5ZWW5</accession>
<evidence type="ECO:0000256" key="5">
    <source>
        <dbReference type="ARBA" id="ARBA00022989"/>
    </source>
</evidence>
<keyword evidence="6 7" id="KW-0472">Membrane</keyword>
<evidence type="ECO:0000256" key="2">
    <source>
        <dbReference type="ARBA" id="ARBA00007400"/>
    </source>
</evidence>
<evidence type="ECO:0000256" key="6">
    <source>
        <dbReference type="ARBA" id="ARBA00023136"/>
    </source>
</evidence>
<evidence type="ECO:0000313" key="10">
    <source>
        <dbReference type="Proteomes" id="UP000192527"/>
    </source>
</evidence>
<keyword evidence="10" id="KW-1185">Reference proteome</keyword>
<feature type="transmembrane region" description="Helical" evidence="7">
    <location>
        <begin position="127"/>
        <end position="148"/>
    </location>
</feature>
<feature type="transmembrane region" description="Helical" evidence="7">
    <location>
        <begin position="286"/>
        <end position="308"/>
    </location>
</feature>
<feature type="transmembrane region" description="Helical" evidence="7">
    <location>
        <begin position="12"/>
        <end position="29"/>
    </location>
</feature>
<dbReference type="PANTHER" id="PTHR40074">
    <property type="entry name" value="O-ACETYLTRANSFERASE WECH"/>
    <property type="match status" value="1"/>
</dbReference>
<reference evidence="9 10" key="1">
    <citation type="submission" date="2017-04" db="EMBL/GenBank/DDBJ databases">
        <title>The whole genome sequencing and assembly of Halobacillus mangrovi strain.</title>
        <authorList>
            <person name="Lee S.-J."/>
            <person name="Park M.-K."/>
            <person name="Kim J.-Y."/>
            <person name="Lee Y.-J."/>
            <person name="Yi H."/>
            <person name="Bahn Y.-S."/>
            <person name="Kim J.F."/>
            <person name="Lee D.-W."/>
        </authorList>
    </citation>
    <scope>NUCLEOTIDE SEQUENCE [LARGE SCALE GENOMIC DNA]</scope>
    <source>
        <strain evidence="9 10">KTB 131</strain>
    </source>
</reference>
<dbReference type="GO" id="GO:0005886">
    <property type="term" value="C:plasma membrane"/>
    <property type="evidence" value="ECO:0007669"/>
    <property type="project" value="UniProtKB-SubCell"/>
</dbReference>
<gene>
    <name evidence="9" type="ORF">HM131_13430</name>
</gene>
<comment type="similarity">
    <text evidence="2">Belongs to the acyltransferase 3 family.</text>
</comment>
<feature type="transmembrane region" description="Helical" evidence="7">
    <location>
        <begin position="49"/>
        <end position="67"/>
    </location>
</feature>
<dbReference type="GO" id="GO:0009246">
    <property type="term" value="P:enterobacterial common antigen biosynthetic process"/>
    <property type="evidence" value="ECO:0007669"/>
    <property type="project" value="TreeGrafter"/>
</dbReference>
<feature type="transmembrane region" description="Helical" evidence="7">
    <location>
        <begin position="160"/>
        <end position="176"/>
    </location>
</feature>
<evidence type="ECO:0000259" key="8">
    <source>
        <dbReference type="Pfam" id="PF01757"/>
    </source>
</evidence>
<keyword evidence="3" id="KW-1003">Cell membrane</keyword>
<evidence type="ECO:0000256" key="1">
    <source>
        <dbReference type="ARBA" id="ARBA00004651"/>
    </source>
</evidence>
<evidence type="ECO:0000256" key="4">
    <source>
        <dbReference type="ARBA" id="ARBA00022692"/>
    </source>
</evidence>
<dbReference type="AlphaFoldDB" id="A0A1W5ZWW5"/>
<dbReference type="RefSeq" id="WP_085030249.1">
    <property type="nucleotide sequence ID" value="NZ_CP020772.1"/>
</dbReference>
<dbReference type="KEGG" id="hmn:HM131_13430"/>
<protein>
    <submittedName>
        <fullName evidence="9">Acyltransferase</fullName>
    </submittedName>
</protein>
<sequence>MSNNRIESIYFLRLFAMLMVVLVHVTAVFQSTLTQGTDAYTTYHFINRIIRVEAGIFIMITAMVFFYKYMNQKMDLNELKLYYKKRVLYILVPYLVWAVFYEAFSVYTGIVELNFVEMTWRILQGESFYQLHFIFLIVQFYLVFPIILYAAKKITLFRKYMWLIGIGIEVGFYFLNREFNLIPFNSFISSLGPYLLGAWIGTYYLKQKTKVYNRSTVGWLVFAIITGASFVYLNYHLYTVASFTLPGYVYLVVNLFYIVSGSFFLFRLTEIICDRWPGIIPYVKNIAVYSFGFYLLHPIILKVVAQFVPVSAGEWFHIEVAARFLITLVLCYFTIYITHRFFPYPGLIFGKLPKKARFIITPEKPITDYQKNVS</sequence>
<feature type="transmembrane region" description="Helical" evidence="7">
    <location>
        <begin position="320"/>
        <end position="338"/>
    </location>
</feature>
<dbReference type="PANTHER" id="PTHR40074:SF2">
    <property type="entry name" value="O-ACETYLTRANSFERASE WECH"/>
    <property type="match status" value="1"/>
</dbReference>